<accession>A0A078S6T6</accession>
<protein>
    <submittedName>
        <fullName evidence="1">Uncharacterized protein</fullName>
    </submittedName>
</protein>
<organism evidence="1 2">
    <name type="scientific">Bacteroides uniformis str. 3978 T3 ii</name>
    <dbReference type="NCBI Taxonomy" id="1339349"/>
    <lineage>
        <taxon>Bacteria</taxon>
        <taxon>Pseudomonadati</taxon>
        <taxon>Bacteroidota</taxon>
        <taxon>Bacteroidia</taxon>
        <taxon>Bacteroidales</taxon>
        <taxon>Bacteroidaceae</taxon>
        <taxon>Bacteroides</taxon>
    </lineage>
</organism>
<dbReference type="AlphaFoldDB" id="A0A078S6T6"/>
<dbReference type="PATRIC" id="fig|1339349.3.peg.1326"/>
<gene>
    <name evidence="1" type="ORF">M094_0033</name>
</gene>
<dbReference type="EMBL" id="JNHN01000159">
    <property type="protein sequence ID" value="KDS52432.1"/>
    <property type="molecule type" value="Genomic_DNA"/>
</dbReference>
<evidence type="ECO:0000313" key="2">
    <source>
        <dbReference type="Proteomes" id="UP000028013"/>
    </source>
</evidence>
<evidence type="ECO:0000313" key="1">
    <source>
        <dbReference type="EMBL" id="KDS52432.1"/>
    </source>
</evidence>
<reference evidence="1 2" key="1">
    <citation type="submission" date="2014-04" db="EMBL/GenBank/DDBJ databases">
        <authorList>
            <person name="Sears C."/>
            <person name="Carroll K."/>
            <person name="Sack B.R."/>
            <person name="Qadri F."/>
            <person name="Myers L.L."/>
            <person name="Chung G.-T."/>
            <person name="Escheverria P."/>
            <person name="Fraser C.M."/>
            <person name="Sadzewicz L."/>
            <person name="Shefchek K.A."/>
            <person name="Tallon L."/>
            <person name="Das S.P."/>
            <person name="Daugherty S."/>
            <person name="Mongodin E.F."/>
        </authorList>
    </citation>
    <scope>NUCLEOTIDE SEQUENCE [LARGE SCALE GENOMIC DNA]</scope>
    <source>
        <strain evidence="1 2">3978 T3 ii</strain>
    </source>
</reference>
<proteinExistence type="predicted"/>
<dbReference type="Proteomes" id="UP000028013">
    <property type="component" value="Unassembled WGS sequence"/>
</dbReference>
<comment type="caution">
    <text evidence="1">The sequence shown here is derived from an EMBL/GenBank/DDBJ whole genome shotgun (WGS) entry which is preliminary data.</text>
</comment>
<sequence>MKPPLILIQQNRAVWFNKPCDLIPSTPDFVLKRAKYRIGIGYRNEK</sequence>
<name>A0A078S6T6_BACUN</name>